<proteinExistence type="predicted"/>
<dbReference type="NCBIfam" id="TIGR01901">
    <property type="entry name" value="adhes_NPXG"/>
    <property type="match status" value="1"/>
</dbReference>
<dbReference type="Gene3D" id="2.160.20.10">
    <property type="entry name" value="Single-stranded right-handed beta-helix, Pectin lyase-like"/>
    <property type="match status" value="1"/>
</dbReference>
<dbReference type="NCBIfam" id="TIGR01731">
    <property type="entry name" value="fil_hemag_20aa"/>
    <property type="match status" value="67"/>
</dbReference>
<keyword evidence="5" id="KW-1185">Reference proteome</keyword>
<feature type="domain" description="Filamentous haemagglutinin FhaB/tRNA nuclease CdiA-like TPS" evidence="3">
    <location>
        <begin position="79"/>
        <end position="199"/>
    </location>
</feature>
<dbReference type="InterPro" id="IPR010069">
    <property type="entry name" value="CdiA_FHA1_rpt"/>
</dbReference>
<comment type="caution">
    <text evidence="4">The sequence shown here is derived from an EMBL/GenBank/DDBJ whole genome shotgun (WGS) entry which is preliminary data.</text>
</comment>
<feature type="region of interest" description="Disordered" evidence="1">
    <location>
        <begin position="1"/>
        <end position="28"/>
    </location>
</feature>
<dbReference type="Proteomes" id="UP001162889">
    <property type="component" value="Unassembled WGS sequence"/>
</dbReference>
<dbReference type="SMART" id="SM00912">
    <property type="entry name" value="Haemagg_act"/>
    <property type="match status" value="1"/>
</dbReference>
<dbReference type="SUPFAM" id="SSF51126">
    <property type="entry name" value="Pectin lyase-like"/>
    <property type="match status" value="1"/>
</dbReference>
<evidence type="ECO:0000313" key="4">
    <source>
        <dbReference type="EMBL" id="MCP2007569.1"/>
    </source>
</evidence>
<dbReference type="EMBL" id="JALJZU010000002">
    <property type="protein sequence ID" value="MCP2007569.1"/>
    <property type="molecule type" value="Genomic_DNA"/>
</dbReference>
<dbReference type="InterPro" id="IPR011050">
    <property type="entry name" value="Pectin_lyase_fold/virulence"/>
</dbReference>
<keyword evidence="2" id="KW-0472">Membrane</keyword>
<evidence type="ECO:0000259" key="3">
    <source>
        <dbReference type="SMART" id="SM00912"/>
    </source>
</evidence>
<accession>A0ABT1GIA2</accession>
<dbReference type="InterPro" id="IPR025157">
    <property type="entry name" value="Hemagglutinin_rpt"/>
</dbReference>
<sequence length="5802" mass="567072">MAVQETARSSGKGAGQAGPAGTAAVGGRQGGMATRLRSLARALLGAFGGTALLAGLASAQIIADPNAAGRQQATVLNAANGVLQVNVQTPSAAGVSRNVYSRFDVPKTGAVLNNSRTAVQSQLGGWIDANPWMERGSARVILNEVNSNDPSQLRGYIEVAGSRAEMVIANPAGIVVDGAGFINVSRATLTTGKPLLDDTDGALRGYAVRGGMISIGGAGLDARQTDYTALIARSVQLNAGLWAQQLEVTTGVNDVALAAGGAATPVLSGGAAPRYGIDASQLGGMYANKITLVGTEAGVGVRNAGALGAAAGELVVTTEGRLENTGSLAASLALSATARDGMVNSGAISAGGTLALNTPAAVANSGTLSGTAGLQLAAASLGNSNLISSAGRAVLAVQGDVENGGGVIQAQSLALRSTGGGINNQSGKILQSGAVALDVVAASLHNVGGGQVGAAPAAAIADGAGNGGTSNGGAGVGTGTGTGGDSGAGSGNAGGTGSGTGTGTGTDGGGANTDGGGANTGTTPPVPVVPGFVHVAGAINNDGGQILSGSGIALTAGALDNIASQMNLSSLTVHGGAFNNRAGQLNVQRGASIHGTTLDNHAGQLVIGGNADLQVQGVDNGSGWLTAGGDLALSSGAIVNRDGKLVSSARASIAATGAVDNHNGQIQAVRGLALDASGKLDNQSGAIEAIGATGALRVRAGEIDSNHGRIVNAGNGASDIGAAGNLLNTGVIGANGALTVAARTMQNQSGGTVQAAGSLALAVSKQLDNLGGITSGAALDFNESAATLNNGGQMAAGGDIHIAVLHAGNDGGQIGTAAASGASLALSAADISNRGGSLLADRDVGITASKGDLDNSKGLIHGQRDATINAAQTLLNQGGVIETVSAGSKLSLDTGAIQNRSGRIVNAGGGDSLVAAAGAIVSDGLIGGNGKLAMTAATVSNGGTLSSGGAFNLAVSQQLDNAGLISSAGALDLGTAKADMRNTGQMVAAGDINVQAHKVANAGQIATSAGSASGITLHGTALDNRGGGIVAGGAVDIQLDGALNNNNGTVQAGRDLTIAATDTLNNSAGVIEAMGSTSRMQLNAGAIGNAGGRIANVGSGDTGITSEADLQNTGLIAGNGDVKVRADTVHNGQGGALTSGKDMTLAVEQLLRNDGTIQSGASLVFSKTTGNVGNSGSIIANGGLLIKAGKLVNDSGQIATTLASGGDLDIESQQLGNHNGRILAAGSADLQVGGAVDNRFGVIQGGQNLTLSAGGAFNNGNGAAEALGAEGRLSVQANGIDNTSGSIVGAGRNGASVGSASYVLNGGRIAASDKLDLSALSVSNRAGASILAGAGLGLSVRDLLDNHGTVSSNGLMNFGLTTATVNNDAWIVSNGGINLAAGVLNNDKGLISTVRQSQSDLDISAGSASNQGGAIVADRNATLTVDGALNNTSGSIQAGKDLQTTAGAALNNTHGLMEAVGAASALKVLAASIDNTDGRVVNVGTGASGVVAQGVILNGGQIAGNGDLAVAAKTLQNNASATISAGKNLALGVSQQLDNLGAISSIGRLDFTQTTVAVRNSGSIVAGSAATISAGVFNNDGGQLATVRGSGSNIALHAQSLSNRGGVIQSDRNLTVGLAYAADNTHGSIQARRDLRFAAGAALNNNSGVMEAIGAASALRVQAASIDNTAGRIVNVGSAAAIVSAQGAIINSGLIAGNGSLDLAAGSLQNQAAGAVSSGLALDLAVTQQLDNQGTITSGGKLEFSKTTAIVNNSGQIVSAGQATIAAGSLNNDGGQIATLKDSGASIVIASQSMSNQGGSVLASGDAKLAVAGAVHNARGTIQAQRDLQLTAGGALNNASGVIEAVTAASSLTLLASTIDNSAGRVVNVGTGAATVNAQGLVTNSGLIAGNGSLDLAAGTLLNLTGGSVLSGQRMGLDVAQQLDNQGVVNSGGTLTFNQTTAIVNNSGQIVSAGQATIAAGSLNNDGGQIATLKDSGASIVIASQSMSNQGGSVLASGDATLAVAGAVNNARGTIQAQRDLQLTAGGALNNASGVIEAVTAASSLTLLASTIDNSAGRVVNVGTGAATVNAQGLVTNSGLIAGNGSLDLAAGTLRNLTGGSVLSGQRMGLDVAQQLDNQGIVNSGGTLTFNQATAIVNNSGQIVSAGQATIAAGVLNNDGGQIATLKDSGASIVIASQSMSNQGGSVLASGDATLAVTGAVNNARGTIQAQRDLQLTAGGALNNASGVIEAVTAASSLTLQASTIDNSAGRVVNVGTGAATVSAQGLVTNSGLIAGNGSLDLAAGTLRNLTGGSVLSGQRMGLDVAQQLDNQGVVNSGGTLTFNQATAIVHNSGQIVSAGQATIAAGVLNNDGGQIATLKDSGASIVIASQSMSNQGGSVLASGDATLAVTGAVNNARGTIQAQRDLQLTAGGALNNASGVIEAVTAASSLTLQASTIDNSAGRVVNVGTGAATVSAQGLVTNSGLIAGNGSLDLAAGSLRNLTGGSVLSGQRMGLDVAQQLDNQGIVNSGGTLTFNQTTAIVNNSGQIVSAGQATIAAGSLNNDGGLIATLSNSNAGIVIASQSLSNHGGRVQASGDAVFNVGGALDNAQGTLQAGQDMRLNAGGVLSNNAGVIEALASGSAMHVQAGAIDNGNGRIVNVGAAATSVSAQGGISGGGTIAGNGTLDLSAQSLQNSGSVSSAGSMTLSLSQLLDNRGAINSGGTLDSWQTISQVTNSGTLTAAGRIGVSAGSLNNDGGQIATLSNSGADIGLDSQTMSNRGGSVLASGNAVVNVYGALDNAHGTLQAGRDMRVSAGGALGNASGVIEALAAGSTLAVQGQSIDNMAGRIVNVGNGDSSISSQGSIVSSGMIGGNGNLLLSAQSAQNLAGGTIAAGGNLELAVTQQMQNQGTVSSVGTLGFTQTGASFSNSGQMMAGGTATFNAASFNNDGGQIATSSASGADISVTSQSISNRGGKILASGDTTLSSGADLDNGSGTLQAGKSLKLGAVGALGNAGGTIEAEGAVGTLDLTAATLDSSGGRIVNVGIGDTNVLIGGDLVNSGLIAANGNLALSAHTLKNDTGGSIGTAGNLLLAVDQQVDNHAAITSAGTLTFTQAGANLNNDGKIVAGGAITIVAQAVNNNNGQIATAKSGGADLALSAVSLSNEKGQILADGKAVLTIAGALDNVQGTIQSGKDLQIDAGGALINSGGAIEAAGATAALTLKALSIDNGNGRIVNAGSGDASVTSLGTMSNAGVIAGGGNLLLGAVSLQNSGAGIIASGRNMTLQATQLLDNLGTINSSGTLTFNQAGANLNNSGLIISGGNAQIVANQVNNNGGRIGTGAGTDGDLSLTAQQLSNEAGNITTGRDLVVVTHVLQGNGELQGGRDLALSMDGDYTRGGGTPQFHSNRDLSLTVTGNIVNNATFEAVGKLTLSGNNVSNNAGAVMQGRGVAVNAAGNLTNAGQINGSATVDLKSSGTIDNTNAIVGGNLTLEAQNLNSTGASTLLGSTGTMALGVAGTINNTGGASIYSGGSLSIAGALNGGTTGLVNNMSSTIEAAGDLSLNAASVNNIRENVTLIKVQTVDETKQMSLPSWSHHGDNHNNYDPNSSNYVPSELYYVNPDDVLEDKIMFAPDGNAYGRAVIRTHANDSAFFWAASGAYSAQGERLRIAMSDGTRVLYYMVRKDNQANPDQGGPTGTPTDLYLGAVNHWNSGPIAYSSQYGNCSSNCVRFETQPEYDDPTSTIIRVTARAVAPQSGKLEQSRLAHHTAEEDQIAPGSGAVAQILSGGNMRLTVGQALTNQYGQIMATGGLAIDGGAAIINQGATLYRNHTFDGTWKTDDGQVVAYTMPSQSEIIGSAAGVISGGKGVSIIGRSFSNVDVTAGTVGNIRDSVTVLATGNNSASGASHATGNGASGGSAGGHVGGSGVGNNAGGASVAGGSGIANQAAHGAQAGASGTVNQAAQGAQAGASGIAGQAAQGAQAGASGIANQAAQGAQAGASGIANQAAQGAQAGASGIANQVTHGARAGASGVANQAALDAQASASGVGNNAALGAQAGGSGLSNQATDAALAGGSGLGNQGHTRLDTSGSGAYNGARDIDNVNAIGKASSAATSGAAHGSGAGGQALGDVNSGHGASLAQNAANSGAVVKVTPNGLSLLNPNANGSHVFETRPQFANHGDWISSDYLLKALDTDPAVTQKRLGDGFYEQRLVRDQLIELTGRAPTGGQSDDSRYKELLTSGISVAQQYGLRPGIALSADQISHLTSDIVWMETETVSLPDGTVENVLVPKVYLAHAGADAVKASGALVTGDGVAINTSDSIVNRGGLIDGANGRTLLVAGQDIVNQGGAIKGGAVGLQAGGDVVNQSLTVKQEYASVNTSGSYTTLSNQASITAGGALAIKAGRDVTDTGGTIAGASVGMVAGRDVNFNALQTGSTYASQVAGFTEKDSSTGYKTGQVASSGDLKLVAGQDIKLSGTQVAIGAAGNGTLLAGRDVSIAAVVNEVNISKQNDPGSKLYDKEIRQNQNVVGASVTAGGNLTVKAGDSGLGSLAIAGSSLAGGGKVQLAASGDVSITQVQETHLTDLAHHDESSSMFKKSSNSSADYSNVSKVVGSSVSGDAVSVQSGKDIVVTGSELSATGALTLNAGRDLLVASAQQSGSEQHSEQHERSGFSFNVASGALGYSKSEQAKAGNGNTVTQVGSVLSGGSVSASSGRDTVIRGSTVVADKDIVVDAGRNLSIVSAENSSEGASSSGSKKSGSIGTTFQPAIGTVKSASDGTSASVTQVGSQIASLGGNVTLKAGEQYTQTASEVKAPQGDIDIGASDVLINTAMNSSDSSDHTIYNKTAIGGTVSMPLVDALKSANSMVSAAKNTSDGRMQALAALNAVGSLQDAYKAYNAVQNTGIKVSISLGNQTSDSTVVHASDTVVGSTVSAGGSATINASGAGKDSNLTAIGSDITAGKDVNLSADNQVNLLAAQSTASQHSTNSSSGSSIGIGFGIGGTSNGFTIDLAVSQARGKADGDDIGYTNSHVTAGSQVNLSSGGDTTLKGGVIAAPTVVADIGGDLNIESLQDSSKFNSKQSSSGLNASLCIPPFCYGASTVGGSIGKSHVDGDFLSVLEQSGIKAGEGGFQVAVAGNTDLKAGLLSSSQTAIDRGSNVLVTGSLTTSDLQNKDHYDAGGFALSGSVSGKLGDQGKLPDTLSKEQKEAATADGKPGASGGFGSASGDQGSTTASGISGGLIAITDEVKQLATGKDAATAVAGVDRDVTTESAAAKAGALVKGWDAQQLQKDVDAQIAITQEFSKQAPKAIAQYAGDQRDALVKQAKSETDVDKQKILLAEAEKWDEGGAYRVALHAVSGGLTGGLSGALGAGVVADRAKVLDDLQVQARDALVAQGVDPELAKTISQGLAEATALGIGSAVGGTAGGAAALATDTNNRQLHDAEIKRIRELAKGDPQQEARLVAAACALVHCAEGVPKDDPAYAYLKTMQDMGQGMTAERTLLDGQRGQDGRIYGPLFQYTIGMGFQDGLSRNQIGTRLEGTVQAGLSAAGLSGDGLACTTGIGCVAAAVSGTVLTDNLIAGTKKAITGQGAVTYGEQVLQSLGLSPQAAAATYAMAGMSPAMIDGVKATLSPLVLSGVDKLATKALLNSGGVLDVNGQALLDLKSLTSAQKSVMGDLFGQNTVRQIVPDGQKLARIPGVGETGIDDLYKVNRPGVDYVVIEYKFVGTDGKTGASALGSTADGLQGSTSWTAGSKRIEKAVGNEMLAADIADSVKAGRTETWVVTTRADGATELQVLNTFGKPKAIDMSKIILPKSNLNGAKP</sequence>
<feature type="compositionally biased region" description="Low complexity" evidence="1">
    <location>
        <begin position="4722"/>
        <end position="4739"/>
    </location>
</feature>
<feature type="compositionally biased region" description="Gly residues" evidence="1">
    <location>
        <begin position="475"/>
        <end position="519"/>
    </location>
</feature>
<name>A0ABT1GIA2_9BURK</name>
<dbReference type="Pfam" id="PF13332">
    <property type="entry name" value="Fil_haemagg_2"/>
    <property type="match status" value="4"/>
</dbReference>
<evidence type="ECO:0000313" key="5">
    <source>
        <dbReference type="Proteomes" id="UP001162889"/>
    </source>
</evidence>
<keyword evidence="2" id="KW-1133">Transmembrane helix</keyword>
<feature type="region of interest" description="Disordered" evidence="1">
    <location>
        <begin position="5172"/>
        <end position="5209"/>
    </location>
</feature>
<dbReference type="CDD" id="cd20730">
    <property type="entry name" value="PoNe_FilH-like"/>
    <property type="match status" value="1"/>
</dbReference>
<protein>
    <submittedName>
        <fullName evidence="4">Filamentous hemagglutinin family protein</fullName>
    </submittedName>
</protein>
<feature type="transmembrane region" description="Helical" evidence="2">
    <location>
        <begin position="42"/>
        <end position="63"/>
    </location>
</feature>
<feature type="region of interest" description="Disordered" evidence="1">
    <location>
        <begin position="4722"/>
        <end position="4741"/>
    </location>
</feature>
<gene>
    <name evidence="4" type="ORF">L1274_001262</name>
</gene>
<feature type="region of interest" description="Disordered" evidence="1">
    <location>
        <begin position="475"/>
        <end position="524"/>
    </location>
</feature>
<dbReference type="InterPro" id="IPR008638">
    <property type="entry name" value="FhaB/CdiA-like_TPS"/>
</dbReference>
<dbReference type="InterPro" id="IPR012334">
    <property type="entry name" value="Pectin_lyas_fold"/>
</dbReference>
<keyword evidence="2" id="KW-0812">Transmembrane</keyword>
<evidence type="ECO:0000256" key="2">
    <source>
        <dbReference type="SAM" id="Phobius"/>
    </source>
</evidence>
<organism evidence="4 5">
    <name type="scientific">Duganella violaceipulchra</name>
    <dbReference type="NCBI Taxonomy" id="2849652"/>
    <lineage>
        <taxon>Bacteria</taxon>
        <taxon>Pseudomonadati</taxon>
        <taxon>Pseudomonadota</taxon>
        <taxon>Betaproteobacteria</taxon>
        <taxon>Burkholderiales</taxon>
        <taxon>Oxalobacteraceae</taxon>
        <taxon>Telluria group</taxon>
        <taxon>Duganella</taxon>
    </lineage>
</organism>
<evidence type="ECO:0000256" key="1">
    <source>
        <dbReference type="SAM" id="MobiDB-lite"/>
    </source>
</evidence>
<reference evidence="4" key="1">
    <citation type="submission" date="2022-03" db="EMBL/GenBank/DDBJ databases">
        <title>Genome Encyclopedia of Bacteria and Archaea VI: Functional Genomics of Type Strains.</title>
        <authorList>
            <person name="Whitman W."/>
        </authorList>
    </citation>
    <scope>NUCLEOTIDE SEQUENCE</scope>
    <source>
        <strain evidence="4">HSC-15S17</strain>
    </source>
</reference>